<sequence>MLLALIWTLPESDKAFGELLGRHIRALPNPRSSKTSKFPVPTAAVSWSDSMRKPRILDRRRRTLGDGLRMGVFPVLRPLPSWFPLMRVKRTALEGRRRFHATLKGLDAKSTAAFESAAQGTVAKIPARRRPGVSNPAS</sequence>
<evidence type="ECO:0000313" key="2">
    <source>
        <dbReference type="EMBL" id="PIL32829.1"/>
    </source>
</evidence>
<proteinExistence type="predicted"/>
<dbReference type="AlphaFoldDB" id="A0A2G8SGD4"/>
<dbReference type="EMBL" id="AYKW01000009">
    <property type="protein sequence ID" value="PIL32829.1"/>
    <property type="molecule type" value="Genomic_DNA"/>
</dbReference>
<protein>
    <submittedName>
        <fullName evidence="2">Uncharacterized protein</fullName>
    </submittedName>
</protein>
<organism evidence="2 3">
    <name type="scientific">Ganoderma sinense ZZ0214-1</name>
    <dbReference type="NCBI Taxonomy" id="1077348"/>
    <lineage>
        <taxon>Eukaryota</taxon>
        <taxon>Fungi</taxon>
        <taxon>Dikarya</taxon>
        <taxon>Basidiomycota</taxon>
        <taxon>Agaricomycotina</taxon>
        <taxon>Agaricomycetes</taxon>
        <taxon>Polyporales</taxon>
        <taxon>Polyporaceae</taxon>
        <taxon>Ganoderma</taxon>
    </lineage>
</organism>
<evidence type="ECO:0000313" key="3">
    <source>
        <dbReference type="Proteomes" id="UP000230002"/>
    </source>
</evidence>
<name>A0A2G8SGD4_9APHY</name>
<feature type="region of interest" description="Disordered" evidence="1">
    <location>
        <begin position="117"/>
        <end position="138"/>
    </location>
</feature>
<gene>
    <name evidence="2" type="ORF">GSI_04946</name>
</gene>
<evidence type="ECO:0000256" key="1">
    <source>
        <dbReference type="SAM" id="MobiDB-lite"/>
    </source>
</evidence>
<reference evidence="2 3" key="1">
    <citation type="journal article" date="2015" name="Sci. Rep.">
        <title>Chromosome-level genome map provides insights into diverse defense mechanisms in the medicinal fungus Ganoderma sinense.</title>
        <authorList>
            <person name="Zhu Y."/>
            <person name="Xu J."/>
            <person name="Sun C."/>
            <person name="Zhou S."/>
            <person name="Xu H."/>
            <person name="Nelson D.R."/>
            <person name="Qian J."/>
            <person name="Song J."/>
            <person name="Luo H."/>
            <person name="Xiang L."/>
            <person name="Li Y."/>
            <person name="Xu Z."/>
            <person name="Ji A."/>
            <person name="Wang L."/>
            <person name="Lu S."/>
            <person name="Hayward A."/>
            <person name="Sun W."/>
            <person name="Li X."/>
            <person name="Schwartz D.C."/>
            <person name="Wang Y."/>
            <person name="Chen S."/>
        </authorList>
    </citation>
    <scope>NUCLEOTIDE SEQUENCE [LARGE SCALE GENOMIC DNA]</scope>
    <source>
        <strain evidence="2 3">ZZ0214-1</strain>
    </source>
</reference>
<accession>A0A2G8SGD4</accession>
<comment type="caution">
    <text evidence="2">The sequence shown here is derived from an EMBL/GenBank/DDBJ whole genome shotgun (WGS) entry which is preliminary data.</text>
</comment>
<dbReference type="Proteomes" id="UP000230002">
    <property type="component" value="Unassembled WGS sequence"/>
</dbReference>
<keyword evidence="3" id="KW-1185">Reference proteome</keyword>